<evidence type="ECO:0000259" key="6">
    <source>
        <dbReference type="Pfam" id="PF00881"/>
    </source>
</evidence>
<dbReference type="EMBL" id="FODY01000012">
    <property type="protein sequence ID" value="SEP17881.1"/>
    <property type="molecule type" value="Genomic_DNA"/>
</dbReference>
<reference evidence="7 8" key="1">
    <citation type="submission" date="2016-10" db="EMBL/GenBank/DDBJ databases">
        <authorList>
            <person name="de Groot N.N."/>
        </authorList>
    </citation>
    <scope>NUCLEOTIDE SEQUENCE [LARGE SCALE GENOMIC DNA]</scope>
    <source>
        <strain evidence="7 8">DSM 13305</strain>
    </source>
</reference>
<dbReference type="Proteomes" id="UP000198847">
    <property type="component" value="Unassembled WGS sequence"/>
</dbReference>
<dbReference type="Pfam" id="PF00881">
    <property type="entry name" value="Nitroreductase"/>
    <property type="match status" value="2"/>
</dbReference>
<dbReference type="STRING" id="112903.SAMN04490178_11276"/>
<keyword evidence="4" id="KW-0288">FMN</keyword>
<feature type="domain" description="Nitroreductase" evidence="6">
    <location>
        <begin position="172"/>
        <end position="251"/>
    </location>
</feature>
<organism evidence="7 8">
    <name type="scientific">Propionispora vibrioides</name>
    <dbReference type="NCBI Taxonomy" id="112903"/>
    <lineage>
        <taxon>Bacteria</taxon>
        <taxon>Bacillati</taxon>
        <taxon>Bacillota</taxon>
        <taxon>Negativicutes</taxon>
        <taxon>Selenomonadales</taxon>
        <taxon>Sporomusaceae</taxon>
        <taxon>Propionispora</taxon>
    </lineage>
</organism>
<dbReference type="InterPro" id="IPR029479">
    <property type="entry name" value="Nitroreductase"/>
</dbReference>
<dbReference type="PANTHER" id="PTHR43673">
    <property type="entry name" value="NAD(P)H NITROREDUCTASE YDGI-RELATED"/>
    <property type="match status" value="1"/>
</dbReference>
<dbReference type="SUPFAM" id="SSF55469">
    <property type="entry name" value="FMN-dependent nitroreductase-like"/>
    <property type="match status" value="1"/>
</dbReference>
<dbReference type="GO" id="GO:0016491">
    <property type="term" value="F:oxidoreductase activity"/>
    <property type="evidence" value="ECO:0007669"/>
    <property type="project" value="UniProtKB-KW"/>
</dbReference>
<evidence type="ECO:0000256" key="5">
    <source>
        <dbReference type="ARBA" id="ARBA00023002"/>
    </source>
</evidence>
<comment type="cofactor">
    <cofactor evidence="1">
        <name>FMN</name>
        <dbReference type="ChEBI" id="CHEBI:58210"/>
    </cofactor>
</comment>
<evidence type="ECO:0000256" key="2">
    <source>
        <dbReference type="ARBA" id="ARBA00007118"/>
    </source>
</evidence>
<dbReference type="RefSeq" id="WP_091747182.1">
    <property type="nucleotide sequence ID" value="NZ_FODY01000012.1"/>
</dbReference>
<dbReference type="PANTHER" id="PTHR43673:SF2">
    <property type="entry name" value="NITROREDUCTASE"/>
    <property type="match status" value="1"/>
</dbReference>
<comment type="similarity">
    <text evidence="2">Belongs to the nitroreductase family.</text>
</comment>
<evidence type="ECO:0000313" key="7">
    <source>
        <dbReference type="EMBL" id="SEP17881.1"/>
    </source>
</evidence>
<dbReference type="OrthoDB" id="9812105at2"/>
<evidence type="ECO:0000256" key="4">
    <source>
        <dbReference type="ARBA" id="ARBA00022643"/>
    </source>
</evidence>
<dbReference type="Gene3D" id="3.40.109.10">
    <property type="entry name" value="NADH Oxidase"/>
    <property type="match status" value="1"/>
</dbReference>
<dbReference type="AlphaFoldDB" id="A0A1H8VR64"/>
<evidence type="ECO:0000313" key="8">
    <source>
        <dbReference type="Proteomes" id="UP000198847"/>
    </source>
</evidence>
<keyword evidence="3" id="KW-0285">Flavoprotein</keyword>
<proteinExistence type="inferred from homology"/>
<evidence type="ECO:0000256" key="3">
    <source>
        <dbReference type="ARBA" id="ARBA00022630"/>
    </source>
</evidence>
<feature type="domain" description="Nitroreductase" evidence="6">
    <location>
        <begin position="112"/>
        <end position="157"/>
    </location>
</feature>
<keyword evidence="8" id="KW-1185">Reference proteome</keyword>
<dbReference type="InterPro" id="IPR000415">
    <property type="entry name" value="Nitroreductase-like"/>
</dbReference>
<keyword evidence="5" id="KW-0560">Oxidoreductase</keyword>
<protein>
    <submittedName>
        <fullName evidence="7">Nitroreductase</fullName>
    </submittedName>
</protein>
<sequence length="272" mass="31209">MGTITRQDYVTMDETEFRARFRERVHHTLEIQTYSALYYGKKLSPRQTETVKELLEIWQERGLPIDAADYSWGRQVLQFAEQAQAGATVDLAEFAPHWPALQEIKSFENILYERRSVRHWTDQEVPDEVIDKLLNAGLWAAHSCNLQSIRYLVIREKNEPGLFKGSDIPGGPVHIVLLQDERVYRANALMPVKNRLLDCGAAAQNIVLAAHAYGLGGVWLTFNTEDMIERLNERFNLPEYIKVVTYVDVGYPDQNPAPPKRLSLPEVVFARI</sequence>
<evidence type="ECO:0000256" key="1">
    <source>
        <dbReference type="ARBA" id="ARBA00001917"/>
    </source>
</evidence>
<accession>A0A1H8VR64</accession>
<gene>
    <name evidence="7" type="ORF">SAMN04490178_11276</name>
</gene>
<name>A0A1H8VR64_9FIRM</name>